<dbReference type="InterPro" id="IPR013249">
    <property type="entry name" value="RNA_pol_sigma70_r4_t2"/>
</dbReference>
<keyword evidence="2" id="KW-0805">Transcription regulation</keyword>
<sequence length="194" mass="22623">MEEIDDETLMMQYAKGDVQAFTRLYYRHKDSLYRYFLRQTASPEVAEELYQEVWGKLIKAHLDYSATSKFTTWLYRIAHNHLVDHYRHNSTATKIITASIDEPSEELTKSIDLSDPQSNLLESLSQSQQMQQLKQCLQQLPRAQKEAFLLKHESGLSLKEIALVINETTENIKSRLRYGLSKLKHCLRLNGESK</sequence>
<dbReference type="InterPro" id="IPR013324">
    <property type="entry name" value="RNA_pol_sigma_r3/r4-like"/>
</dbReference>
<accession>A0ABU9GSG0</accession>
<evidence type="ECO:0000259" key="7">
    <source>
        <dbReference type="Pfam" id="PF08281"/>
    </source>
</evidence>
<dbReference type="Pfam" id="PF04542">
    <property type="entry name" value="Sigma70_r2"/>
    <property type="match status" value="1"/>
</dbReference>
<dbReference type="SUPFAM" id="SSF88659">
    <property type="entry name" value="Sigma3 and sigma4 domains of RNA polymerase sigma factors"/>
    <property type="match status" value="1"/>
</dbReference>
<dbReference type="Gene3D" id="1.10.10.10">
    <property type="entry name" value="Winged helix-like DNA-binding domain superfamily/Winged helix DNA-binding domain"/>
    <property type="match status" value="1"/>
</dbReference>
<organism evidence="8 9">
    <name type="scientific">Psychromonas aquatilis</name>
    <dbReference type="NCBI Taxonomy" id="2005072"/>
    <lineage>
        <taxon>Bacteria</taxon>
        <taxon>Pseudomonadati</taxon>
        <taxon>Pseudomonadota</taxon>
        <taxon>Gammaproteobacteria</taxon>
        <taxon>Alteromonadales</taxon>
        <taxon>Psychromonadaceae</taxon>
        <taxon>Psychromonas</taxon>
    </lineage>
</organism>
<protein>
    <submittedName>
        <fullName evidence="8">Sigma-70 family RNA polymerase sigma factor</fullName>
    </submittedName>
</protein>
<dbReference type="PANTHER" id="PTHR43133">
    <property type="entry name" value="RNA POLYMERASE ECF-TYPE SIGMA FACTO"/>
    <property type="match status" value="1"/>
</dbReference>
<evidence type="ECO:0000256" key="1">
    <source>
        <dbReference type="ARBA" id="ARBA00010641"/>
    </source>
</evidence>
<dbReference type="InterPro" id="IPR007627">
    <property type="entry name" value="RNA_pol_sigma70_r2"/>
</dbReference>
<evidence type="ECO:0000313" key="9">
    <source>
        <dbReference type="Proteomes" id="UP001369082"/>
    </source>
</evidence>
<dbReference type="RefSeq" id="WP_341598390.1">
    <property type="nucleotide sequence ID" value="NZ_JBAKAZ010000047.1"/>
</dbReference>
<dbReference type="PANTHER" id="PTHR43133:SF8">
    <property type="entry name" value="RNA POLYMERASE SIGMA FACTOR HI_1459-RELATED"/>
    <property type="match status" value="1"/>
</dbReference>
<dbReference type="NCBIfam" id="TIGR02937">
    <property type="entry name" value="sigma70-ECF"/>
    <property type="match status" value="1"/>
</dbReference>
<comment type="caution">
    <text evidence="8">The sequence shown here is derived from an EMBL/GenBank/DDBJ whole genome shotgun (WGS) entry which is preliminary data.</text>
</comment>
<evidence type="ECO:0000313" key="8">
    <source>
        <dbReference type="EMBL" id="MEL0630264.1"/>
    </source>
</evidence>
<evidence type="ECO:0000256" key="2">
    <source>
        <dbReference type="ARBA" id="ARBA00023015"/>
    </source>
</evidence>
<dbReference type="InterPro" id="IPR014284">
    <property type="entry name" value="RNA_pol_sigma-70_dom"/>
</dbReference>
<comment type="similarity">
    <text evidence="1">Belongs to the sigma-70 factor family. ECF subfamily.</text>
</comment>
<keyword evidence="4" id="KW-0238">DNA-binding</keyword>
<dbReference type="InterPro" id="IPR013325">
    <property type="entry name" value="RNA_pol_sigma_r2"/>
</dbReference>
<dbReference type="Gene3D" id="1.10.1740.10">
    <property type="match status" value="1"/>
</dbReference>
<keyword evidence="3" id="KW-0731">Sigma factor</keyword>
<dbReference type="Proteomes" id="UP001369082">
    <property type="component" value="Unassembled WGS sequence"/>
</dbReference>
<keyword evidence="9" id="KW-1185">Reference proteome</keyword>
<keyword evidence="5" id="KW-0804">Transcription</keyword>
<dbReference type="EMBL" id="JBAKAZ010000047">
    <property type="protein sequence ID" value="MEL0630264.1"/>
    <property type="molecule type" value="Genomic_DNA"/>
</dbReference>
<evidence type="ECO:0000259" key="6">
    <source>
        <dbReference type="Pfam" id="PF04542"/>
    </source>
</evidence>
<dbReference type="InterPro" id="IPR039425">
    <property type="entry name" value="RNA_pol_sigma-70-like"/>
</dbReference>
<name>A0ABU9GSG0_9GAMM</name>
<feature type="domain" description="RNA polymerase sigma factor 70 region 4 type 2" evidence="7">
    <location>
        <begin position="131"/>
        <end position="183"/>
    </location>
</feature>
<reference evidence="8 9" key="1">
    <citation type="submission" date="2024-02" db="EMBL/GenBank/DDBJ databases">
        <title>Bacteria isolated from the canopy kelp, Nereocystis luetkeana.</title>
        <authorList>
            <person name="Pfister C.A."/>
            <person name="Younker I.T."/>
            <person name="Light S.H."/>
        </authorList>
    </citation>
    <scope>NUCLEOTIDE SEQUENCE [LARGE SCALE GENOMIC DNA]</scope>
    <source>
        <strain evidence="8 9">TI.1.05</strain>
    </source>
</reference>
<proteinExistence type="inferred from homology"/>
<feature type="domain" description="RNA polymerase sigma-70 region 2" evidence="6">
    <location>
        <begin position="24"/>
        <end position="90"/>
    </location>
</feature>
<dbReference type="InterPro" id="IPR036388">
    <property type="entry name" value="WH-like_DNA-bd_sf"/>
</dbReference>
<dbReference type="Pfam" id="PF08281">
    <property type="entry name" value="Sigma70_r4_2"/>
    <property type="match status" value="1"/>
</dbReference>
<evidence type="ECO:0000256" key="5">
    <source>
        <dbReference type="ARBA" id="ARBA00023163"/>
    </source>
</evidence>
<evidence type="ECO:0000256" key="4">
    <source>
        <dbReference type="ARBA" id="ARBA00023125"/>
    </source>
</evidence>
<gene>
    <name evidence="8" type="ORF">V6256_11665</name>
</gene>
<evidence type="ECO:0000256" key="3">
    <source>
        <dbReference type="ARBA" id="ARBA00023082"/>
    </source>
</evidence>
<dbReference type="SUPFAM" id="SSF88946">
    <property type="entry name" value="Sigma2 domain of RNA polymerase sigma factors"/>
    <property type="match status" value="1"/>
</dbReference>